<evidence type="ECO:0000256" key="7">
    <source>
        <dbReference type="ARBA" id="ARBA00022927"/>
    </source>
</evidence>
<dbReference type="InterPro" id="IPR004846">
    <property type="entry name" value="T2SS/T3SS_dom"/>
</dbReference>
<evidence type="ECO:0000256" key="8">
    <source>
        <dbReference type="ARBA" id="ARBA00023136"/>
    </source>
</evidence>
<evidence type="ECO:0000256" key="1">
    <source>
        <dbReference type="ARBA" id="ARBA00004442"/>
    </source>
</evidence>
<gene>
    <name evidence="16" type="ORF">FHR98_000974</name>
</gene>
<accession>A0A839SQF7</accession>
<keyword evidence="4" id="KW-1134">Transmembrane beta strand</keyword>
<keyword evidence="6 12" id="KW-0732">Signal</keyword>
<keyword evidence="3 10" id="KW-0813">Transport</keyword>
<dbReference type="InterPro" id="IPR013356">
    <property type="entry name" value="T2SS_GspD"/>
</dbReference>
<dbReference type="EMBL" id="JACHXA010000002">
    <property type="protein sequence ID" value="MBB3064702.1"/>
    <property type="molecule type" value="Genomic_DNA"/>
</dbReference>
<dbReference type="InterPro" id="IPR050810">
    <property type="entry name" value="Bact_Secretion_Sys_Channel"/>
</dbReference>
<keyword evidence="8" id="KW-0472">Membrane</keyword>
<evidence type="ECO:0000256" key="11">
    <source>
        <dbReference type="SAM" id="MobiDB-lite"/>
    </source>
</evidence>
<evidence type="ECO:0000256" key="6">
    <source>
        <dbReference type="ARBA" id="ARBA00022729"/>
    </source>
</evidence>
<sequence length="756" mass="80539">MEALIGRRWIAALFAALFLVSACADGSSGGTQQSDILDPLRTADFSPPPQEQASLKPESVSEDPATVSGPQRQVFLGNDNYLQDASMTMGQGAQRTEAGVQVNFDKADLREVVRAIMGDILGLDFVLDPRVQGSVTITTGGPIAEDDLLATLEMLLRMNNAALLLDQGLYRVIPAAEAVAEPSVRQLGDRDEPPLAGYGLTIVPLRFVSAGTMVQLLDNVVARQGALRADLLRNIMIISGTGRERQSILSAVRSFDVDWLAGQSAGIFPLTNSTPDVVIPELEQVFQASGDGLGAGLIAFQPVERLNAVLVVSKRSAMLRDAEKWIDRLDQANALGTNLFVYYVENGKAEDLANILNDAFSDISADSEQQRRVAPSLDPVVASASQSASVAGSDAQAAPLAPARNVTVTTTQATVRRGARSESRNDGRVGGGSLSGVGPIRVIADPVNNALLILATRGGYDLVRAALRQIDVRPLQVLIDATIAEVTLNDQLRFGVQWFLESGNFSGGFSSGSALSPAATLPGFNFIFDNSNARVVIDALSSVSDVKVLSAPSVVVLDNQSATLEVGDEVPVTTRQQQGTDSDSNIINSIEFRNTGVILNVMPRINSSGLVTMEIEQEVSSVANQVEEGTLTPTISQRRVQSSIAVRSGQTVVLGGLINERQSKSDSGIPVLREIPLVGNLFGTKDDEISRTELIIFITPRVIRDEDDAQAIAEELRRRMRSLSPVDGSDDPAVPDEVLPQKTSELSGTSPKLVAQ</sequence>
<dbReference type="GO" id="GO:0009279">
    <property type="term" value="C:cell outer membrane"/>
    <property type="evidence" value="ECO:0007669"/>
    <property type="project" value="UniProtKB-SubCell"/>
</dbReference>
<dbReference type="InterPro" id="IPR038591">
    <property type="entry name" value="NolW-like_sf"/>
</dbReference>
<dbReference type="GO" id="GO:0015627">
    <property type="term" value="C:type II protein secretion system complex"/>
    <property type="evidence" value="ECO:0007669"/>
    <property type="project" value="InterPro"/>
</dbReference>
<evidence type="ECO:0000259" key="15">
    <source>
        <dbReference type="Pfam" id="PF21305"/>
    </source>
</evidence>
<keyword evidence="7" id="KW-0653">Protein transport</keyword>
<evidence type="ECO:0000256" key="5">
    <source>
        <dbReference type="ARBA" id="ARBA00022692"/>
    </source>
</evidence>
<keyword evidence="5" id="KW-0812">Transmembrane</keyword>
<protein>
    <submittedName>
        <fullName evidence="16">General secretion pathway protein D</fullName>
    </submittedName>
</protein>
<keyword evidence="9" id="KW-0998">Cell outer membrane</keyword>
<evidence type="ECO:0000259" key="13">
    <source>
        <dbReference type="Pfam" id="PF00263"/>
    </source>
</evidence>
<dbReference type="Pfam" id="PF00263">
    <property type="entry name" value="Secretin"/>
    <property type="match status" value="1"/>
</dbReference>
<evidence type="ECO:0000256" key="4">
    <source>
        <dbReference type="ARBA" id="ARBA00022452"/>
    </source>
</evidence>
<evidence type="ECO:0000256" key="12">
    <source>
        <dbReference type="SAM" id="SignalP"/>
    </source>
</evidence>
<feature type="region of interest" description="Disordered" evidence="11">
    <location>
        <begin position="30"/>
        <end position="70"/>
    </location>
</feature>
<dbReference type="Pfam" id="PF03958">
    <property type="entry name" value="Secretin_N"/>
    <property type="match status" value="1"/>
</dbReference>
<keyword evidence="17" id="KW-1185">Reference proteome</keyword>
<dbReference type="PRINTS" id="PR00811">
    <property type="entry name" value="BCTERIALGSPD"/>
</dbReference>
<feature type="domain" description="NolW-like" evidence="14">
    <location>
        <begin position="340"/>
        <end position="476"/>
    </location>
</feature>
<dbReference type="RefSeq" id="WP_221205725.1">
    <property type="nucleotide sequence ID" value="NZ_JACHXA010000002.1"/>
</dbReference>
<feature type="chain" id="PRO_5032621230" evidence="12">
    <location>
        <begin position="25"/>
        <end position="756"/>
    </location>
</feature>
<dbReference type="Pfam" id="PF21305">
    <property type="entry name" value="type_II_gspD_N0"/>
    <property type="match status" value="1"/>
</dbReference>
<evidence type="ECO:0000259" key="14">
    <source>
        <dbReference type="Pfam" id="PF03958"/>
    </source>
</evidence>
<feature type="region of interest" description="Disordered" evidence="11">
    <location>
        <begin position="409"/>
        <end position="432"/>
    </location>
</feature>
<evidence type="ECO:0000256" key="9">
    <source>
        <dbReference type="ARBA" id="ARBA00023237"/>
    </source>
</evidence>
<dbReference type="NCBIfam" id="TIGR02517">
    <property type="entry name" value="type_II_gspD"/>
    <property type="match status" value="1"/>
</dbReference>
<name>A0A839SQF7_9PROT</name>
<organism evidence="16 17">
    <name type="scientific">Limibacillus halophilus</name>
    <dbReference type="NCBI Taxonomy" id="1579333"/>
    <lineage>
        <taxon>Bacteria</taxon>
        <taxon>Pseudomonadati</taxon>
        <taxon>Pseudomonadota</taxon>
        <taxon>Alphaproteobacteria</taxon>
        <taxon>Rhodospirillales</taxon>
        <taxon>Rhodovibrionaceae</taxon>
        <taxon>Limibacillus</taxon>
    </lineage>
</organism>
<feature type="domain" description="GspD-like N0" evidence="15">
    <location>
        <begin position="102"/>
        <end position="172"/>
    </location>
</feature>
<evidence type="ECO:0000313" key="16">
    <source>
        <dbReference type="EMBL" id="MBB3064702.1"/>
    </source>
</evidence>
<dbReference type="PANTHER" id="PTHR30332">
    <property type="entry name" value="PROBABLE GENERAL SECRETION PATHWAY PROTEIN D"/>
    <property type="match status" value="1"/>
</dbReference>
<dbReference type="AlphaFoldDB" id="A0A839SQF7"/>
<dbReference type="PANTHER" id="PTHR30332:SF25">
    <property type="entry name" value="SECRETIN XPSD"/>
    <property type="match status" value="1"/>
</dbReference>
<comment type="caution">
    <text evidence="16">The sequence shown here is derived from an EMBL/GenBank/DDBJ whole genome shotgun (WGS) entry which is preliminary data.</text>
</comment>
<feature type="domain" description="Type II/III secretion system secretin-like" evidence="13">
    <location>
        <begin position="539"/>
        <end position="704"/>
    </location>
</feature>
<reference evidence="16 17" key="1">
    <citation type="submission" date="2020-08" db="EMBL/GenBank/DDBJ databases">
        <title>Genomic Encyclopedia of Type Strains, Phase III (KMG-III): the genomes of soil and plant-associated and newly described type strains.</title>
        <authorList>
            <person name="Whitman W."/>
        </authorList>
    </citation>
    <scope>NUCLEOTIDE SEQUENCE [LARGE SCALE GENOMIC DNA]</scope>
    <source>
        <strain evidence="16 17">CECT 8803</strain>
    </source>
</reference>
<dbReference type="Gene3D" id="3.30.1370.120">
    <property type="match status" value="2"/>
</dbReference>
<comment type="similarity">
    <text evidence="2">Belongs to the bacterial secretin family. GSP D subfamily.</text>
</comment>
<dbReference type="InterPro" id="IPR005644">
    <property type="entry name" value="NolW-like"/>
</dbReference>
<evidence type="ECO:0000256" key="2">
    <source>
        <dbReference type="ARBA" id="ARBA00006980"/>
    </source>
</evidence>
<dbReference type="GO" id="GO:0015628">
    <property type="term" value="P:protein secretion by the type II secretion system"/>
    <property type="evidence" value="ECO:0007669"/>
    <property type="project" value="InterPro"/>
</dbReference>
<evidence type="ECO:0000313" key="17">
    <source>
        <dbReference type="Proteomes" id="UP000581135"/>
    </source>
</evidence>
<feature type="region of interest" description="Disordered" evidence="11">
    <location>
        <begin position="719"/>
        <end position="756"/>
    </location>
</feature>
<feature type="compositionally biased region" description="Polar residues" evidence="11">
    <location>
        <begin position="741"/>
        <end position="750"/>
    </location>
</feature>
<dbReference type="Gene3D" id="3.55.50.30">
    <property type="match status" value="1"/>
</dbReference>
<dbReference type="InterPro" id="IPR049371">
    <property type="entry name" value="GspD-like_N0"/>
</dbReference>
<dbReference type="InterPro" id="IPR001775">
    <property type="entry name" value="GspD/PilQ"/>
</dbReference>
<dbReference type="PRINTS" id="PR01032">
    <property type="entry name" value="PHAGEIV"/>
</dbReference>
<evidence type="ECO:0000256" key="3">
    <source>
        <dbReference type="ARBA" id="ARBA00022448"/>
    </source>
</evidence>
<dbReference type="PROSITE" id="PS51257">
    <property type="entry name" value="PROKAR_LIPOPROTEIN"/>
    <property type="match status" value="1"/>
</dbReference>
<evidence type="ECO:0000256" key="10">
    <source>
        <dbReference type="RuleBase" id="RU004004"/>
    </source>
</evidence>
<comment type="subcellular location">
    <subcellularLocation>
        <location evidence="1 10">Cell outer membrane</location>
    </subcellularLocation>
</comment>
<proteinExistence type="inferred from homology"/>
<feature type="signal peptide" evidence="12">
    <location>
        <begin position="1"/>
        <end position="24"/>
    </location>
</feature>
<dbReference type="Proteomes" id="UP000581135">
    <property type="component" value="Unassembled WGS sequence"/>
</dbReference>